<dbReference type="EMBL" id="CP001801">
    <property type="protein sequence ID" value="ACX96860.1"/>
    <property type="molecule type" value="Genomic_DNA"/>
</dbReference>
<dbReference type="KEGG" id="hna:Hneap_2039"/>
<dbReference type="PANTHER" id="PTHR38730">
    <property type="entry name" value="SLL7028 PROTEIN"/>
    <property type="match status" value="1"/>
</dbReference>
<dbReference type="RefSeq" id="WP_012824892.1">
    <property type="nucleotide sequence ID" value="NC_013422.1"/>
</dbReference>
<keyword evidence="4" id="KW-1185">Reference proteome</keyword>
<dbReference type="Pfam" id="PF09967">
    <property type="entry name" value="DUF2201"/>
    <property type="match status" value="1"/>
</dbReference>
<dbReference type="AlphaFoldDB" id="D0KVN0"/>
<dbReference type="STRING" id="555778.Hneap_2039"/>
<evidence type="ECO:0000313" key="4">
    <source>
        <dbReference type="Proteomes" id="UP000009102"/>
    </source>
</evidence>
<dbReference type="eggNOG" id="COG3864">
    <property type="taxonomic scope" value="Bacteria"/>
</dbReference>
<accession>D0KVN0</accession>
<evidence type="ECO:0000259" key="2">
    <source>
        <dbReference type="Pfam" id="PF09967"/>
    </source>
</evidence>
<organism evidence="3 4">
    <name type="scientific">Halothiobacillus neapolitanus (strain ATCC 23641 / DSM 15147 / CIP 104769 / NCIMB 8539 / c2)</name>
    <name type="common">Thiobacillus neapolitanus</name>
    <dbReference type="NCBI Taxonomy" id="555778"/>
    <lineage>
        <taxon>Bacteria</taxon>
        <taxon>Pseudomonadati</taxon>
        <taxon>Pseudomonadota</taxon>
        <taxon>Gammaproteobacteria</taxon>
        <taxon>Chromatiales</taxon>
        <taxon>Halothiobacillaceae</taxon>
        <taxon>Halothiobacillus</taxon>
    </lineage>
</organism>
<name>D0KVN0_HALNC</name>
<feature type="region of interest" description="Disordered" evidence="1">
    <location>
        <begin position="131"/>
        <end position="168"/>
    </location>
</feature>
<evidence type="ECO:0000313" key="3">
    <source>
        <dbReference type="EMBL" id="ACX96860.1"/>
    </source>
</evidence>
<gene>
    <name evidence="3" type="ordered locus">Hneap_2039</name>
</gene>
<protein>
    <recommendedName>
        <fullName evidence="2">VWA-like domain-containing protein</fullName>
    </recommendedName>
</protein>
<proteinExistence type="predicted"/>
<dbReference type="Proteomes" id="UP000009102">
    <property type="component" value="Chromosome"/>
</dbReference>
<dbReference type="HOGENOM" id="CLU_727175_0_0_6"/>
<sequence>MPDETRWHLARRAMAARWPALIRALPEPCVVVRQGGAVGLADCIVVLRQDWLVQASTQELHHALLHLAAHAALGHRTWRWHPAAVDARLDVEVTDFLVSLGVPPDAASWHDDHHGIWADVPLSQPGESYMARAEPEGSTLRDAAASRDMTSSIAEDDSDEPTDFDAQQAAKVVAARQSTDGRSSSGFNGAAGAIIKRDDSTDWRAVLELWLVSRVYQRWQFGRPSRRQVEPFILPRLAGKRLNLVLALDVSGSIDPAWVRQFLFDAEQLRGKLNVQLRLLTCDNRIHDDRILSGALTLPETGGGGTDFRPVFSRLNGDSGVDALVYCTDLIGQYPEQAPRFPVFWLVPSALLRTTRGRPATVQPPPFGRVLPMIDRGGLH</sequence>
<feature type="domain" description="VWA-like" evidence="2">
    <location>
        <begin position="244"/>
        <end position="373"/>
    </location>
</feature>
<feature type="compositionally biased region" description="Acidic residues" evidence="1">
    <location>
        <begin position="154"/>
        <end position="163"/>
    </location>
</feature>
<dbReference type="PANTHER" id="PTHR38730:SF1">
    <property type="entry name" value="SLL7028 PROTEIN"/>
    <property type="match status" value="1"/>
</dbReference>
<dbReference type="OrthoDB" id="9761650at2"/>
<dbReference type="InterPro" id="IPR018698">
    <property type="entry name" value="VWA-like_dom"/>
</dbReference>
<reference evidence="3 4" key="1">
    <citation type="submission" date="2009-10" db="EMBL/GenBank/DDBJ databases">
        <title>Complete sequence of Halothiobacillus neapolitanus c2.</title>
        <authorList>
            <consortium name="US DOE Joint Genome Institute"/>
            <person name="Lucas S."/>
            <person name="Copeland A."/>
            <person name="Lapidus A."/>
            <person name="Glavina del Rio T."/>
            <person name="Tice H."/>
            <person name="Bruce D."/>
            <person name="Goodwin L."/>
            <person name="Pitluck S."/>
            <person name="Davenport K."/>
            <person name="Brettin T."/>
            <person name="Detter J.C."/>
            <person name="Han C."/>
            <person name="Tapia R."/>
            <person name="Larimer F."/>
            <person name="Land M."/>
            <person name="Hauser L."/>
            <person name="Kyrpides N."/>
            <person name="Mikhailova N."/>
            <person name="Kerfeld C."/>
            <person name="Cannon G."/>
            <person name="Heinhort S."/>
        </authorList>
    </citation>
    <scope>NUCLEOTIDE SEQUENCE [LARGE SCALE GENOMIC DNA]</scope>
    <source>
        <strain evidence="4">ATCC 23641 / c2</strain>
    </source>
</reference>
<evidence type="ECO:0000256" key="1">
    <source>
        <dbReference type="SAM" id="MobiDB-lite"/>
    </source>
</evidence>